<name>A0A0F6YGG1_9BACT</name>
<evidence type="ECO:0000256" key="1">
    <source>
        <dbReference type="ARBA" id="ARBA00004377"/>
    </source>
</evidence>
<evidence type="ECO:0000256" key="9">
    <source>
        <dbReference type="ARBA" id="ARBA00023136"/>
    </source>
</evidence>
<evidence type="ECO:0000256" key="4">
    <source>
        <dbReference type="ARBA" id="ARBA00022475"/>
    </source>
</evidence>
<dbReference type="InterPro" id="IPR051621">
    <property type="entry name" value="T2SS_protein_J"/>
</dbReference>
<comment type="similarity">
    <text evidence="2">Belongs to the GSP J family.</text>
</comment>
<keyword evidence="7 10" id="KW-0812">Transmembrane</keyword>
<dbReference type="PANTHER" id="PTHR39583">
    <property type="entry name" value="TYPE II SECRETION SYSTEM PROTEIN J-RELATED"/>
    <property type="match status" value="1"/>
</dbReference>
<dbReference type="SUPFAM" id="SSF54523">
    <property type="entry name" value="Pili subunits"/>
    <property type="match status" value="1"/>
</dbReference>
<evidence type="ECO:0000256" key="8">
    <source>
        <dbReference type="ARBA" id="ARBA00022989"/>
    </source>
</evidence>
<evidence type="ECO:0000256" key="3">
    <source>
        <dbReference type="ARBA" id="ARBA00021539"/>
    </source>
</evidence>
<keyword evidence="9 10" id="KW-0472">Membrane</keyword>
<dbReference type="InterPro" id="IPR010055">
    <property type="entry name" value="T2SS_protein-GspJ"/>
</dbReference>
<dbReference type="PROSITE" id="PS00409">
    <property type="entry name" value="PROKAR_NTER_METHYL"/>
    <property type="match status" value="1"/>
</dbReference>
<protein>
    <recommendedName>
        <fullName evidence="3">Type II secretion system protein J</fullName>
    </recommendedName>
</protein>
<dbReference type="KEGG" id="samy:DB32_001069"/>
<dbReference type="Pfam" id="PF07963">
    <property type="entry name" value="N_methyl"/>
    <property type="match status" value="1"/>
</dbReference>
<proteinExistence type="inferred from homology"/>
<evidence type="ECO:0000256" key="6">
    <source>
        <dbReference type="ARBA" id="ARBA00022519"/>
    </source>
</evidence>
<dbReference type="GO" id="GO:0015627">
    <property type="term" value="C:type II protein secretion system complex"/>
    <property type="evidence" value="ECO:0007669"/>
    <property type="project" value="InterPro"/>
</dbReference>
<keyword evidence="8 10" id="KW-1133">Transmembrane helix</keyword>
<dbReference type="AlphaFoldDB" id="A0A0F6YGG1"/>
<dbReference type="Pfam" id="PF11612">
    <property type="entry name" value="T2SSJ"/>
    <property type="match status" value="1"/>
</dbReference>
<dbReference type="GO" id="GO:0005886">
    <property type="term" value="C:plasma membrane"/>
    <property type="evidence" value="ECO:0007669"/>
    <property type="project" value="UniProtKB-SubCell"/>
</dbReference>
<evidence type="ECO:0000256" key="5">
    <source>
        <dbReference type="ARBA" id="ARBA00022481"/>
    </source>
</evidence>
<dbReference type="PANTHER" id="PTHR39583:SF2">
    <property type="entry name" value="TYPE II SECRETION SYSTEM PROTEIN J"/>
    <property type="match status" value="1"/>
</dbReference>
<dbReference type="RefSeq" id="WP_053231327.1">
    <property type="nucleotide sequence ID" value="NZ_CP011125.1"/>
</dbReference>
<keyword evidence="6" id="KW-0997">Cell inner membrane</keyword>
<dbReference type="STRING" id="927083.DB32_001069"/>
<keyword evidence="5" id="KW-0488">Methylation</keyword>
<keyword evidence="4" id="KW-1003">Cell membrane</keyword>
<comment type="subcellular location">
    <subcellularLocation>
        <location evidence="1">Cell inner membrane</location>
        <topology evidence="1">Single-pass membrane protein</topology>
    </subcellularLocation>
</comment>
<gene>
    <name evidence="11" type="ORF">DB32_001069</name>
</gene>
<dbReference type="NCBIfam" id="TIGR02532">
    <property type="entry name" value="IV_pilin_GFxxxE"/>
    <property type="match status" value="1"/>
</dbReference>
<evidence type="ECO:0000256" key="2">
    <source>
        <dbReference type="ARBA" id="ARBA00011084"/>
    </source>
</evidence>
<evidence type="ECO:0000313" key="11">
    <source>
        <dbReference type="EMBL" id="AKF03920.1"/>
    </source>
</evidence>
<reference evidence="11 12" key="1">
    <citation type="submission" date="2015-03" db="EMBL/GenBank/DDBJ databases">
        <title>Genome assembly of Sandaracinus amylolyticus DSM 53668.</title>
        <authorList>
            <person name="Sharma G."/>
            <person name="Subramanian S."/>
        </authorList>
    </citation>
    <scope>NUCLEOTIDE SEQUENCE [LARGE SCALE GENOMIC DNA]</scope>
    <source>
        <strain evidence="11 12">DSM 53668</strain>
    </source>
</reference>
<feature type="transmembrane region" description="Helical" evidence="10">
    <location>
        <begin position="12"/>
        <end position="35"/>
    </location>
</feature>
<keyword evidence="12" id="KW-1185">Reference proteome</keyword>
<dbReference type="Proteomes" id="UP000034883">
    <property type="component" value="Chromosome"/>
</dbReference>
<dbReference type="EMBL" id="CP011125">
    <property type="protein sequence ID" value="AKF03920.1"/>
    <property type="molecule type" value="Genomic_DNA"/>
</dbReference>
<organism evidence="11 12">
    <name type="scientific">Sandaracinus amylolyticus</name>
    <dbReference type="NCBI Taxonomy" id="927083"/>
    <lineage>
        <taxon>Bacteria</taxon>
        <taxon>Pseudomonadati</taxon>
        <taxon>Myxococcota</taxon>
        <taxon>Polyangia</taxon>
        <taxon>Polyangiales</taxon>
        <taxon>Sandaracinaceae</taxon>
        <taxon>Sandaracinus</taxon>
    </lineage>
</organism>
<sequence length="234" mass="26908">MSARRRLRTRGMTLIEAMVAVTILAIITTVVYGGFSQTMRNKTRVEQQADRAHVIRVAMERIVRELSQAYVSVHVNPNPSMQSMLTTFHGYRQGRGSRVDFTSFSHRRLYRDAHESDQNEVSYFLARHPEHRDQTALVRREQRRIDATPEEGGDLTIMVEDVREFSLEYLDGLTLDWVDSWDATPTGTQANRLPTQVRVQLVVPGVIDPRRTETYTTRAVIPITWALNHAVYNP</sequence>
<dbReference type="InterPro" id="IPR012902">
    <property type="entry name" value="N_methyl_site"/>
</dbReference>
<dbReference type="Gene3D" id="3.30.700.10">
    <property type="entry name" value="Glycoprotein, Type 4 Pilin"/>
    <property type="match status" value="1"/>
</dbReference>
<dbReference type="OrthoDB" id="5504780at2"/>
<evidence type="ECO:0000256" key="7">
    <source>
        <dbReference type="ARBA" id="ARBA00022692"/>
    </source>
</evidence>
<dbReference type="GO" id="GO:0015628">
    <property type="term" value="P:protein secretion by the type II secretion system"/>
    <property type="evidence" value="ECO:0007669"/>
    <property type="project" value="InterPro"/>
</dbReference>
<accession>A0A0F6YGG1</accession>
<dbReference type="InterPro" id="IPR045584">
    <property type="entry name" value="Pilin-like"/>
</dbReference>
<evidence type="ECO:0000313" key="12">
    <source>
        <dbReference type="Proteomes" id="UP000034883"/>
    </source>
</evidence>
<evidence type="ECO:0000256" key="10">
    <source>
        <dbReference type="SAM" id="Phobius"/>
    </source>
</evidence>